<keyword evidence="2" id="KW-1185">Reference proteome</keyword>
<accession>A0A8J2VVM6</accession>
<proteinExistence type="predicted"/>
<evidence type="ECO:0000313" key="2">
    <source>
        <dbReference type="Proteomes" id="UP000789524"/>
    </source>
</evidence>
<dbReference type="AlphaFoldDB" id="A0A8J2VVM6"/>
<sequence>MQPREIDTKPQMQKSIDSQRSSNIILSVQVTVLTVQEAHGELVSTSMLCIRGERIFILLPNYRWPDCELRVDCGCPYQEHLPTETLSAIDTTRPEVLNHRRERGTVEAITGTREDFIMGLRGWMRKIWALDTPRDETDIC</sequence>
<dbReference type="EMBL" id="CAKASE010000058">
    <property type="protein sequence ID" value="CAG9567522.1"/>
    <property type="molecule type" value="Genomic_DNA"/>
</dbReference>
<evidence type="ECO:0000313" key="1">
    <source>
        <dbReference type="EMBL" id="CAG9567522.1"/>
    </source>
</evidence>
<name>A0A8J2VVM6_9NEOP</name>
<gene>
    <name evidence="1" type="ORF">DCHRY22_LOCUS7772</name>
</gene>
<comment type="caution">
    <text evidence="1">The sequence shown here is derived from an EMBL/GenBank/DDBJ whole genome shotgun (WGS) entry which is preliminary data.</text>
</comment>
<organism evidence="1 2">
    <name type="scientific">Danaus chrysippus</name>
    <name type="common">African queen</name>
    <dbReference type="NCBI Taxonomy" id="151541"/>
    <lineage>
        <taxon>Eukaryota</taxon>
        <taxon>Metazoa</taxon>
        <taxon>Ecdysozoa</taxon>
        <taxon>Arthropoda</taxon>
        <taxon>Hexapoda</taxon>
        <taxon>Insecta</taxon>
        <taxon>Pterygota</taxon>
        <taxon>Neoptera</taxon>
        <taxon>Endopterygota</taxon>
        <taxon>Lepidoptera</taxon>
        <taxon>Glossata</taxon>
        <taxon>Ditrysia</taxon>
        <taxon>Papilionoidea</taxon>
        <taxon>Nymphalidae</taxon>
        <taxon>Danainae</taxon>
        <taxon>Danaini</taxon>
        <taxon>Danaina</taxon>
        <taxon>Danaus</taxon>
        <taxon>Anosia</taxon>
    </lineage>
</organism>
<dbReference type="Proteomes" id="UP000789524">
    <property type="component" value="Unassembled WGS sequence"/>
</dbReference>
<reference evidence="1" key="1">
    <citation type="submission" date="2021-09" db="EMBL/GenBank/DDBJ databases">
        <authorList>
            <person name="Martin H S."/>
        </authorList>
    </citation>
    <scope>NUCLEOTIDE SEQUENCE</scope>
</reference>
<protein>
    <submittedName>
        <fullName evidence="1">(African queen) hypothetical protein</fullName>
    </submittedName>
</protein>